<comment type="catalytic activity">
    <reaction evidence="7 8">
        <text>CMP + ATP = CDP + ADP</text>
        <dbReference type="Rhea" id="RHEA:11600"/>
        <dbReference type="ChEBI" id="CHEBI:30616"/>
        <dbReference type="ChEBI" id="CHEBI:58069"/>
        <dbReference type="ChEBI" id="CHEBI:60377"/>
        <dbReference type="ChEBI" id="CHEBI:456216"/>
        <dbReference type="EC" id="2.7.4.25"/>
    </reaction>
</comment>
<dbReference type="GO" id="GO:0036431">
    <property type="term" value="F:dCMP kinase activity"/>
    <property type="evidence" value="ECO:0007669"/>
    <property type="project" value="InterPro"/>
</dbReference>
<comment type="similarity">
    <text evidence="1 8">Belongs to the cytidylate kinase family. Type 1 subfamily.</text>
</comment>
<dbReference type="GO" id="GO:0005737">
    <property type="term" value="C:cytoplasm"/>
    <property type="evidence" value="ECO:0007669"/>
    <property type="project" value="UniProtKB-SubCell"/>
</dbReference>
<dbReference type="GO" id="GO:0006220">
    <property type="term" value="P:pyrimidine nucleotide metabolic process"/>
    <property type="evidence" value="ECO:0007669"/>
    <property type="project" value="UniProtKB-UniRule"/>
</dbReference>
<dbReference type="SUPFAM" id="SSF52540">
    <property type="entry name" value="P-loop containing nucleoside triphosphate hydrolases"/>
    <property type="match status" value="1"/>
</dbReference>
<evidence type="ECO:0000256" key="6">
    <source>
        <dbReference type="ARBA" id="ARBA00047615"/>
    </source>
</evidence>
<dbReference type="NCBIfam" id="TIGR00017">
    <property type="entry name" value="cmk"/>
    <property type="match status" value="1"/>
</dbReference>
<reference evidence="10 11" key="1">
    <citation type="journal article" date="2015" name="Genome Announc.">
        <title>Complete Genome Sequence of Spiroplasma litorale TN-1T (DSM 21781), a Bacterium Isolated from a Green-Eyed Horsefly (Tabanus nigrovittatus).</title>
        <authorList>
            <person name="Lo W.S."/>
            <person name="Lai Y.C."/>
            <person name="Lien Y.W."/>
            <person name="Wang T.H."/>
            <person name="Kuo C.H."/>
        </authorList>
    </citation>
    <scope>NUCLEOTIDE SEQUENCE [LARGE SCALE GENOMIC DNA]</scope>
    <source>
        <strain evidence="10 11">TN-1</strain>
    </source>
</reference>
<dbReference type="InterPro" id="IPR003136">
    <property type="entry name" value="Cytidylate_kin"/>
</dbReference>
<dbReference type="EC" id="2.7.4.25" evidence="8"/>
<dbReference type="InterPro" id="IPR011994">
    <property type="entry name" value="Cytidylate_kinase_dom"/>
</dbReference>
<proteinExistence type="inferred from homology"/>
<evidence type="ECO:0000256" key="1">
    <source>
        <dbReference type="ARBA" id="ARBA00009427"/>
    </source>
</evidence>
<feature type="binding site" evidence="8">
    <location>
        <begin position="11"/>
        <end position="19"/>
    </location>
    <ligand>
        <name>ATP</name>
        <dbReference type="ChEBI" id="CHEBI:30616"/>
    </ligand>
</feature>
<comment type="catalytic activity">
    <reaction evidence="6 8">
        <text>dCMP + ATP = dCDP + ADP</text>
        <dbReference type="Rhea" id="RHEA:25094"/>
        <dbReference type="ChEBI" id="CHEBI:30616"/>
        <dbReference type="ChEBI" id="CHEBI:57566"/>
        <dbReference type="ChEBI" id="CHEBI:58593"/>
        <dbReference type="ChEBI" id="CHEBI:456216"/>
        <dbReference type="EC" id="2.7.4.25"/>
    </reaction>
</comment>
<dbReference type="KEGG" id="sll:SLITO_v1c08330"/>
<dbReference type="InterPro" id="IPR027417">
    <property type="entry name" value="P-loop_NTPase"/>
</dbReference>
<dbReference type="GO" id="GO:0036430">
    <property type="term" value="F:CMP kinase activity"/>
    <property type="evidence" value="ECO:0007669"/>
    <property type="project" value="RHEA"/>
</dbReference>
<name>A0A0K1W2P7_9MOLU</name>
<dbReference type="AlphaFoldDB" id="A0A0K1W2P7"/>
<dbReference type="RefSeq" id="WP_075058539.1">
    <property type="nucleotide sequence ID" value="NZ_CP012357.1"/>
</dbReference>
<keyword evidence="3 8" id="KW-0547">Nucleotide-binding</keyword>
<evidence type="ECO:0000256" key="4">
    <source>
        <dbReference type="ARBA" id="ARBA00022777"/>
    </source>
</evidence>
<accession>A0A0K1W2P7</accession>
<dbReference type="CDD" id="cd02020">
    <property type="entry name" value="CMPK"/>
    <property type="match status" value="1"/>
</dbReference>
<organism evidence="10 11">
    <name type="scientific">Spiroplasma litorale</name>
    <dbReference type="NCBI Taxonomy" id="216942"/>
    <lineage>
        <taxon>Bacteria</taxon>
        <taxon>Bacillati</taxon>
        <taxon>Mycoplasmatota</taxon>
        <taxon>Mollicutes</taxon>
        <taxon>Entomoplasmatales</taxon>
        <taxon>Spiroplasmataceae</taxon>
        <taxon>Spiroplasma</taxon>
    </lineage>
</organism>
<evidence type="ECO:0000256" key="3">
    <source>
        <dbReference type="ARBA" id="ARBA00022741"/>
    </source>
</evidence>
<evidence type="ECO:0000256" key="7">
    <source>
        <dbReference type="ARBA" id="ARBA00048478"/>
    </source>
</evidence>
<evidence type="ECO:0000313" key="10">
    <source>
        <dbReference type="EMBL" id="AKX34448.1"/>
    </source>
</evidence>
<comment type="subcellular location">
    <subcellularLocation>
        <location evidence="8">Cytoplasm</location>
    </subcellularLocation>
</comment>
<dbReference type="EMBL" id="CP012357">
    <property type="protein sequence ID" value="AKX34448.1"/>
    <property type="molecule type" value="Genomic_DNA"/>
</dbReference>
<dbReference type="Proteomes" id="UP000067476">
    <property type="component" value="Chromosome"/>
</dbReference>
<dbReference type="Gene3D" id="3.40.50.300">
    <property type="entry name" value="P-loop containing nucleotide triphosphate hydrolases"/>
    <property type="match status" value="1"/>
</dbReference>
<dbReference type="PATRIC" id="fig|216942.3.peg.848"/>
<keyword evidence="2 8" id="KW-0808">Transferase</keyword>
<gene>
    <name evidence="8 10" type="primary">cmk</name>
    <name evidence="10" type="ORF">SLITO_v1c08330</name>
</gene>
<evidence type="ECO:0000259" key="9">
    <source>
        <dbReference type="Pfam" id="PF02224"/>
    </source>
</evidence>
<keyword evidence="8" id="KW-0963">Cytoplasm</keyword>
<dbReference type="GO" id="GO:0005524">
    <property type="term" value="F:ATP binding"/>
    <property type="evidence" value="ECO:0007669"/>
    <property type="project" value="UniProtKB-UniRule"/>
</dbReference>
<evidence type="ECO:0000256" key="5">
    <source>
        <dbReference type="ARBA" id="ARBA00022840"/>
    </source>
</evidence>
<keyword evidence="11" id="KW-1185">Reference proteome</keyword>
<keyword evidence="4 8" id="KW-0418">Kinase</keyword>
<evidence type="ECO:0000256" key="8">
    <source>
        <dbReference type="HAMAP-Rule" id="MF_00238"/>
    </source>
</evidence>
<feature type="domain" description="Cytidylate kinase" evidence="9">
    <location>
        <begin position="7"/>
        <end position="218"/>
    </location>
</feature>
<keyword evidence="5 8" id="KW-0067">ATP-binding</keyword>
<dbReference type="Pfam" id="PF02224">
    <property type="entry name" value="Cytidylate_kin"/>
    <property type="match status" value="1"/>
</dbReference>
<protein>
    <recommendedName>
        <fullName evidence="8">Cytidylate kinase</fullName>
        <shortName evidence="8">CK</shortName>
        <ecNumber evidence="8">2.7.4.25</ecNumber>
    </recommendedName>
    <alternativeName>
        <fullName evidence="8">Cytidine monophosphate kinase</fullName>
        <shortName evidence="8">CMP kinase</shortName>
    </alternativeName>
</protein>
<evidence type="ECO:0000256" key="2">
    <source>
        <dbReference type="ARBA" id="ARBA00022679"/>
    </source>
</evidence>
<dbReference type="STRING" id="216942.SLITO_v1c08330"/>
<evidence type="ECO:0000313" key="11">
    <source>
        <dbReference type="Proteomes" id="UP000067476"/>
    </source>
</evidence>
<sequence length="220" mass="25217">MIKNIKIAVDGTASSGKSTVMKIVSDKLNLKFIDTGLMYRAFTKYCLNNNIDLKNTSEVSKMISSFSYEFKDNEEIHVNNENYSNFLSDLDVVENIKYIANNTLVRNYMVEEQKSIASKQSIIMVGRDITTVVLPNADLKIYFDCSIEARAKRRFNQNKINNIEPNIYKDIYQSIENRDKNDKNREQGSLKIAKDSWTIDTSDISIDEAVILVINKIKSL</sequence>
<dbReference type="HAMAP" id="MF_00238">
    <property type="entry name" value="Cytidyl_kinase_type1"/>
    <property type="match status" value="1"/>
</dbReference>